<dbReference type="Proteomes" id="UP000288805">
    <property type="component" value="Unassembled WGS sequence"/>
</dbReference>
<dbReference type="EMBL" id="QGNW01000086">
    <property type="protein sequence ID" value="RVW99615.1"/>
    <property type="molecule type" value="Genomic_DNA"/>
</dbReference>
<gene>
    <name evidence="5" type="primary">VvCHDp000821</name>
    <name evidence="5" type="ORF">CK203_021550</name>
</gene>
<evidence type="ECO:0000313" key="5">
    <source>
        <dbReference type="EMBL" id="RVW99615.1"/>
    </source>
</evidence>
<evidence type="ECO:0000256" key="2">
    <source>
        <dbReference type="ARBA" id="ARBA00022729"/>
    </source>
</evidence>
<feature type="compositionally biased region" description="Basic and acidic residues" evidence="3">
    <location>
        <begin position="27"/>
        <end position="40"/>
    </location>
</feature>
<accession>A0A438ISM1</accession>
<comment type="caution">
    <text evidence="5">The sequence shown here is derived from an EMBL/GenBank/DDBJ whole genome shotgun (WGS) entry which is preliminary data.</text>
</comment>
<dbReference type="AlphaFoldDB" id="A0A438ISM1"/>
<evidence type="ECO:0000256" key="4">
    <source>
        <dbReference type="SAM" id="SignalP"/>
    </source>
</evidence>
<proteinExistence type="inferred from homology"/>
<protein>
    <submittedName>
        <fullName evidence="5">Stigma-specific STIG1-like protein 2</fullName>
    </submittedName>
</protein>
<name>A0A438ISM1_VITVI</name>
<feature type="chain" id="PRO_5019482744" evidence="4">
    <location>
        <begin position="20"/>
        <end position="153"/>
    </location>
</feature>
<dbReference type="InterPro" id="IPR006969">
    <property type="entry name" value="Stig-like"/>
</dbReference>
<evidence type="ECO:0000256" key="3">
    <source>
        <dbReference type="SAM" id="MobiDB-lite"/>
    </source>
</evidence>
<evidence type="ECO:0000256" key="1">
    <source>
        <dbReference type="ARBA" id="ARBA00006010"/>
    </source>
</evidence>
<dbReference type="Gramene" id="Vitis19g00704.t01">
    <property type="protein sequence ID" value="Vitis19g00704.t01.CDS"/>
    <property type="gene ID" value="Vitis19g00704"/>
</dbReference>
<dbReference type="PANTHER" id="PTHR33227">
    <property type="entry name" value="STIGMA-SPECIFIC STIG1-LIKE PROTEIN 3"/>
    <property type="match status" value="1"/>
</dbReference>
<dbReference type="OrthoDB" id="1841769at2759"/>
<comment type="similarity">
    <text evidence="1">Belongs to the STIG1 family.</text>
</comment>
<feature type="signal peptide" evidence="4">
    <location>
        <begin position="1"/>
        <end position="19"/>
    </location>
</feature>
<keyword evidence="2 4" id="KW-0732">Signal</keyword>
<dbReference type="PANTHER" id="PTHR33227:SF18">
    <property type="entry name" value="STIGMA-SPECIFIC STIG1-LIKE PROTEIN 3"/>
    <property type="match status" value="1"/>
</dbReference>
<dbReference type="KEGG" id="vvi:100853410"/>
<sequence length="153" mass="17120">MKIMKIIFMIAITMAVVISLSMTNISEKEKDSPPLHRTDDSGTSSRVLEMPSKRASRFLAEQANPRAADQCKKDNEVCDTSHGTNSTCCSNKCVYLQTDKKYCGTCKNKCKYTQSCCRGQCVYLFMDKRHCGKCNNRCKKGGDCIFGMCNYGS</sequence>
<evidence type="ECO:0000313" key="6">
    <source>
        <dbReference type="Proteomes" id="UP000288805"/>
    </source>
</evidence>
<organism evidence="5 6">
    <name type="scientific">Vitis vinifera</name>
    <name type="common">Grape</name>
    <dbReference type="NCBI Taxonomy" id="29760"/>
    <lineage>
        <taxon>Eukaryota</taxon>
        <taxon>Viridiplantae</taxon>
        <taxon>Streptophyta</taxon>
        <taxon>Embryophyta</taxon>
        <taxon>Tracheophyta</taxon>
        <taxon>Spermatophyta</taxon>
        <taxon>Magnoliopsida</taxon>
        <taxon>eudicotyledons</taxon>
        <taxon>Gunneridae</taxon>
        <taxon>Pentapetalae</taxon>
        <taxon>rosids</taxon>
        <taxon>Vitales</taxon>
        <taxon>Vitaceae</taxon>
        <taxon>Viteae</taxon>
        <taxon>Vitis</taxon>
    </lineage>
</organism>
<dbReference type="Pfam" id="PF04885">
    <property type="entry name" value="Stig1"/>
    <property type="match status" value="1"/>
</dbReference>
<reference evidence="5 6" key="1">
    <citation type="journal article" date="2018" name="PLoS Genet.">
        <title>Population sequencing reveals clonal diversity and ancestral inbreeding in the grapevine cultivar Chardonnay.</title>
        <authorList>
            <person name="Roach M.J."/>
            <person name="Johnson D.L."/>
            <person name="Bohlmann J."/>
            <person name="van Vuuren H.J."/>
            <person name="Jones S.J."/>
            <person name="Pretorius I.S."/>
            <person name="Schmidt S.A."/>
            <person name="Borneman A.R."/>
        </authorList>
    </citation>
    <scope>NUCLEOTIDE SEQUENCE [LARGE SCALE GENOMIC DNA]</scope>
    <source>
        <strain evidence="6">cv. Chardonnay</strain>
        <tissue evidence="5">Leaf</tissue>
    </source>
</reference>
<feature type="region of interest" description="Disordered" evidence="3">
    <location>
        <begin position="27"/>
        <end position="47"/>
    </location>
</feature>